<feature type="domain" description="VanZ-like" evidence="2">
    <location>
        <begin position="33"/>
        <end position="145"/>
    </location>
</feature>
<evidence type="ECO:0000256" key="1">
    <source>
        <dbReference type="SAM" id="Phobius"/>
    </source>
</evidence>
<feature type="transmembrane region" description="Helical" evidence="1">
    <location>
        <begin position="35"/>
        <end position="51"/>
    </location>
</feature>
<dbReference type="Proteomes" id="UP000285109">
    <property type="component" value="Unassembled WGS sequence"/>
</dbReference>
<organism evidence="3 4">
    <name type="scientific">Phocaeicola plebeius</name>
    <dbReference type="NCBI Taxonomy" id="310297"/>
    <lineage>
        <taxon>Bacteria</taxon>
        <taxon>Pseudomonadati</taxon>
        <taxon>Bacteroidota</taxon>
        <taxon>Bacteroidia</taxon>
        <taxon>Bacteroidales</taxon>
        <taxon>Bacteroidaceae</taxon>
        <taxon>Phocaeicola</taxon>
    </lineage>
</organism>
<keyword evidence="1" id="KW-1133">Transmembrane helix</keyword>
<keyword evidence="1" id="KW-0812">Transmembrane</keyword>
<dbReference type="AlphaFoldDB" id="A0A415SS48"/>
<feature type="transmembrane region" description="Helical" evidence="1">
    <location>
        <begin position="130"/>
        <end position="151"/>
    </location>
</feature>
<evidence type="ECO:0000259" key="2">
    <source>
        <dbReference type="Pfam" id="PF04892"/>
    </source>
</evidence>
<protein>
    <recommendedName>
        <fullName evidence="2">VanZ-like domain-containing protein</fullName>
    </recommendedName>
</protein>
<evidence type="ECO:0000313" key="3">
    <source>
        <dbReference type="EMBL" id="RHM92022.1"/>
    </source>
</evidence>
<dbReference type="EMBL" id="QRQK01000048">
    <property type="protein sequence ID" value="RHM92022.1"/>
    <property type="molecule type" value="Genomic_DNA"/>
</dbReference>
<feature type="transmembrane region" description="Helical" evidence="1">
    <location>
        <begin position="97"/>
        <end position="118"/>
    </location>
</feature>
<reference evidence="3 4" key="1">
    <citation type="submission" date="2018-08" db="EMBL/GenBank/DDBJ databases">
        <title>A genome reference for cultivated species of the human gut microbiota.</title>
        <authorList>
            <person name="Zou Y."/>
            <person name="Xue W."/>
            <person name="Luo G."/>
        </authorList>
    </citation>
    <scope>NUCLEOTIDE SEQUENCE [LARGE SCALE GENOMIC DNA]</scope>
    <source>
        <strain evidence="3 4">AF31-28B-AC</strain>
    </source>
</reference>
<proteinExistence type="predicted"/>
<dbReference type="InterPro" id="IPR006976">
    <property type="entry name" value="VanZ-like"/>
</dbReference>
<sequence length="168" mass="19816">MHTSFYYNYTSKQRQKYKKYRIFARKIKVLHKMQILRHYPFSILTVLAIWYLSFFTPPHTQLEEINNFDKLVHVCMYGGLSSIIWIEYLIQHKQIKSFPLIMGSILFPILMSGCIEILQSCCTDNRSGNWIDFIANCTGVCLASLAGHYIYRPFIQKKYHSRSPDSKS</sequence>
<dbReference type="Pfam" id="PF04892">
    <property type="entry name" value="VanZ"/>
    <property type="match status" value="1"/>
</dbReference>
<dbReference type="PANTHER" id="PTHR28008:SF1">
    <property type="entry name" value="DOMAIN PROTEIN, PUTATIVE (AFU_ORTHOLOGUE AFUA_3G10980)-RELATED"/>
    <property type="match status" value="1"/>
</dbReference>
<evidence type="ECO:0000313" key="4">
    <source>
        <dbReference type="Proteomes" id="UP000285109"/>
    </source>
</evidence>
<keyword evidence="1" id="KW-0472">Membrane</keyword>
<comment type="caution">
    <text evidence="3">The sequence shown here is derived from an EMBL/GenBank/DDBJ whole genome shotgun (WGS) entry which is preliminary data.</text>
</comment>
<feature type="transmembrane region" description="Helical" evidence="1">
    <location>
        <begin position="71"/>
        <end position="90"/>
    </location>
</feature>
<name>A0A415SS48_9BACT</name>
<accession>A0A415SS48</accession>
<gene>
    <name evidence="3" type="ORF">DWZ34_16395</name>
</gene>
<dbReference type="PANTHER" id="PTHR28008">
    <property type="entry name" value="DOMAIN PROTEIN, PUTATIVE (AFU_ORTHOLOGUE AFUA_3G10980)-RELATED"/>
    <property type="match status" value="1"/>
</dbReference>